<accession>A0AAV1JQP4</accession>
<keyword evidence="3" id="KW-1185">Reference proteome</keyword>
<proteinExistence type="predicted"/>
<dbReference type="EMBL" id="CAVLEF010000098">
    <property type="protein sequence ID" value="CAK1550857.1"/>
    <property type="molecule type" value="Genomic_DNA"/>
</dbReference>
<comment type="caution">
    <text evidence="2">The sequence shown here is derived from an EMBL/GenBank/DDBJ whole genome shotgun (WGS) entry which is preliminary data.</text>
</comment>
<feature type="compositionally biased region" description="Low complexity" evidence="1">
    <location>
        <begin position="28"/>
        <end position="38"/>
    </location>
</feature>
<protein>
    <submittedName>
        <fullName evidence="2">Uncharacterized protein</fullName>
    </submittedName>
</protein>
<dbReference type="Proteomes" id="UP001497472">
    <property type="component" value="Unassembled WGS sequence"/>
</dbReference>
<reference evidence="2 3" key="1">
    <citation type="submission" date="2023-11" db="EMBL/GenBank/DDBJ databases">
        <authorList>
            <person name="Okamura Y."/>
        </authorList>
    </citation>
    <scope>NUCLEOTIDE SEQUENCE [LARGE SCALE GENOMIC DNA]</scope>
</reference>
<feature type="region of interest" description="Disordered" evidence="1">
    <location>
        <begin position="1"/>
        <end position="84"/>
    </location>
</feature>
<sequence length="117" mass="12531">MSECNFSSSDLDDSFKTVTGKRKKKRSAPQAHQASPPAKRIPTPVAPSSGPMPLMSLVIEPPSPSVEPPTPSVASQRGSKPPPPVIIHDKAVWTSVSGQMAQRKITFTQARNSNSRT</sequence>
<evidence type="ECO:0000313" key="3">
    <source>
        <dbReference type="Proteomes" id="UP001497472"/>
    </source>
</evidence>
<feature type="compositionally biased region" description="Pro residues" evidence="1">
    <location>
        <begin position="61"/>
        <end position="71"/>
    </location>
</feature>
<organism evidence="2 3">
    <name type="scientific">Leptosia nina</name>
    <dbReference type="NCBI Taxonomy" id="320188"/>
    <lineage>
        <taxon>Eukaryota</taxon>
        <taxon>Metazoa</taxon>
        <taxon>Ecdysozoa</taxon>
        <taxon>Arthropoda</taxon>
        <taxon>Hexapoda</taxon>
        <taxon>Insecta</taxon>
        <taxon>Pterygota</taxon>
        <taxon>Neoptera</taxon>
        <taxon>Endopterygota</taxon>
        <taxon>Lepidoptera</taxon>
        <taxon>Glossata</taxon>
        <taxon>Ditrysia</taxon>
        <taxon>Papilionoidea</taxon>
        <taxon>Pieridae</taxon>
        <taxon>Pierinae</taxon>
        <taxon>Leptosia</taxon>
    </lineage>
</organism>
<gene>
    <name evidence="2" type="ORF">LNINA_LOCUS10049</name>
</gene>
<name>A0AAV1JQP4_9NEOP</name>
<evidence type="ECO:0000313" key="2">
    <source>
        <dbReference type="EMBL" id="CAK1550857.1"/>
    </source>
</evidence>
<evidence type="ECO:0000256" key="1">
    <source>
        <dbReference type="SAM" id="MobiDB-lite"/>
    </source>
</evidence>
<dbReference type="AlphaFoldDB" id="A0AAV1JQP4"/>